<dbReference type="InterPro" id="IPR037883">
    <property type="entry name" value="Knr4/Smi1-like_sf"/>
</dbReference>
<name>A0A212JCP3_9BACT</name>
<dbReference type="RefSeq" id="WP_291030378.1">
    <property type="nucleotide sequence ID" value="NZ_CALESN010000085.1"/>
</dbReference>
<evidence type="ECO:0000313" key="1">
    <source>
        <dbReference type="EMBL" id="SBV97162.1"/>
    </source>
</evidence>
<evidence type="ECO:0008006" key="2">
    <source>
        <dbReference type="Google" id="ProtNLM"/>
    </source>
</evidence>
<organism evidence="1">
    <name type="scientific">uncultured Dysgonomonas sp</name>
    <dbReference type="NCBI Taxonomy" id="206096"/>
    <lineage>
        <taxon>Bacteria</taxon>
        <taxon>Pseudomonadati</taxon>
        <taxon>Bacteroidota</taxon>
        <taxon>Bacteroidia</taxon>
        <taxon>Bacteroidales</taxon>
        <taxon>Dysgonomonadaceae</taxon>
        <taxon>Dysgonomonas</taxon>
        <taxon>environmental samples</taxon>
    </lineage>
</organism>
<proteinExistence type="predicted"/>
<accession>A0A212JCP3</accession>
<dbReference type="SUPFAM" id="SSF160631">
    <property type="entry name" value="SMI1/KNR4-like"/>
    <property type="match status" value="1"/>
</dbReference>
<sequence>MAILDDFLDRIELLNDDFMWYNYKNSPATIEQIEDYERSYGISFNEEVKTFLLSLGAVILEVEEKIWPRPQEYDVVPAWEFGYGMFIYGLSSDKDMLSWLTYDEKYKETASSGNGDYGQMFYKRSGNLYRAYINSEGIITVLENGIKEEGIIFDGNFYDFLINEIDKLEEDYKDYIKKHYNK</sequence>
<dbReference type="EMBL" id="FLUL01000001">
    <property type="protein sequence ID" value="SBV97162.1"/>
    <property type="molecule type" value="Genomic_DNA"/>
</dbReference>
<reference evidence="1" key="1">
    <citation type="submission" date="2016-04" db="EMBL/GenBank/DDBJ databases">
        <authorList>
            <person name="Evans L.H."/>
            <person name="Alamgir A."/>
            <person name="Owens N."/>
            <person name="Weber N.D."/>
            <person name="Virtaneva K."/>
            <person name="Barbian K."/>
            <person name="Babar A."/>
            <person name="Rosenke K."/>
        </authorList>
    </citation>
    <scope>NUCLEOTIDE SEQUENCE</scope>
    <source>
        <strain evidence="1">86-2</strain>
    </source>
</reference>
<dbReference type="AlphaFoldDB" id="A0A212JCP3"/>
<gene>
    <name evidence="1" type="ORF">KL86DYS2_11223</name>
</gene>
<protein>
    <recommendedName>
        <fullName evidence="2">Knr4/Smi1-like domain-containing protein</fullName>
    </recommendedName>
</protein>